<dbReference type="EMBL" id="WTUZ01000036">
    <property type="protein sequence ID" value="MZQ85792.1"/>
    <property type="molecule type" value="Genomic_DNA"/>
</dbReference>
<evidence type="ECO:0000259" key="5">
    <source>
        <dbReference type="PROSITE" id="PS01124"/>
    </source>
</evidence>
<organism evidence="6 7">
    <name type="scientific">Paenibacillus silvestris</name>
    <dbReference type="NCBI Taxonomy" id="2606219"/>
    <lineage>
        <taxon>Bacteria</taxon>
        <taxon>Bacillati</taxon>
        <taxon>Bacillota</taxon>
        <taxon>Bacilli</taxon>
        <taxon>Bacillales</taxon>
        <taxon>Paenibacillaceae</taxon>
        <taxon>Paenibacillus</taxon>
    </lineage>
</organism>
<dbReference type="PROSITE" id="PS00041">
    <property type="entry name" value="HTH_ARAC_FAMILY_1"/>
    <property type="match status" value="1"/>
</dbReference>
<keyword evidence="4" id="KW-0812">Transmembrane</keyword>
<dbReference type="InterPro" id="IPR018060">
    <property type="entry name" value="HTH_AraC"/>
</dbReference>
<dbReference type="InterPro" id="IPR018062">
    <property type="entry name" value="HTH_AraC-typ_CS"/>
</dbReference>
<dbReference type="Proteomes" id="UP000481087">
    <property type="component" value="Unassembled WGS sequence"/>
</dbReference>
<keyword evidence="1" id="KW-0805">Transcription regulation</keyword>
<proteinExistence type="predicted"/>
<evidence type="ECO:0000256" key="3">
    <source>
        <dbReference type="ARBA" id="ARBA00023163"/>
    </source>
</evidence>
<evidence type="ECO:0000256" key="2">
    <source>
        <dbReference type="ARBA" id="ARBA00023125"/>
    </source>
</evidence>
<sequence>MHKYLLRLLGFSLILGALPTVFIGIASYYIATKDVEAKVNEANMQLLLQTQLRVEQTVKSLEVTTLQFINSALVKEVMNESLTGEDFIRVREVMTGLYNLQAKAVISEAYLVNFEKGWAVTLDNLKQVDQLENKNELLLYAKQPESLFWNTHLLNQVQTTSVEDEGDRQTASSSASASARNTLSLVYKIPIVPKTNTPKGMLMVQVSADEIRGGLTTNNQLGTNYVLDQKGNAFLSKPEDQAAYQEINTIITGKISSAADKSGFFKAKIGDKQVGVTYLSSGYNAWTFVSVVSISEMTQASKKIGLLTAAACALILLIVLAFAFYGSKRMYSPIRNLLEVTSTYEVEPSVNSQTGQRDELAYIQEKFQSLAVSRGRLEKQMQGQSVHLKEFFVLKLFTGQISDEDFKHRSHMYGFPMEWNSLGVLTLQVDQLQETRYQEQDRELLLFAINNIVGELLPAHTRFSPILMGESQVTLLALDTIDPQELKHLFYQTAELIKSNVSKFLQLQVSVGISKPYHKLSETVKAYGESLVALKCRISLGPDIIVHFEDIESSERAESAVYSHLKLMEDQLLQALKDVQLEKAMEVFQTYLSTLLNKDGFLHEHHILLLQLMSRILTVVQDQGISVKKVLDGDSAVERLLKLQTREEIAIWFQTRLFAPIIVILSEKADCQYLNIADRLVRIIHDQYDQDITLESCAAHLSFHPVYLSRVFKREMGIPFSDYLSDYRMNMAKVMLETTTLKISEIGEKLQYKNISAFIRNFRKTFGTTPGSYRELFESNK</sequence>
<feature type="transmembrane region" description="Helical" evidence="4">
    <location>
        <begin position="304"/>
        <end position="325"/>
    </location>
</feature>
<dbReference type="Pfam" id="PF12833">
    <property type="entry name" value="HTH_18"/>
    <property type="match status" value="1"/>
</dbReference>
<keyword evidence="2" id="KW-0238">DNA-binding</keyword>
<feature type="domain" description="HTH araC/xylS-type" evidence="5">
    <location>
        <begin position="678"/>
        <end position="776"/>
    </location>
</feature>
<keyword evidence="4" id="KW-1133">Transmembrane helix</keyword>
<dbReference type="AlphaFoldDB" id="A0A6L8V816"/>
<evidence type="ECO:0000256" key="1">
    <source>
        <dbReference type="ARBA" id="ARBA00023015"/>
    </source>
</evidence>
<name>A0A6L8V816_9BACL</name>
<protein>
    <submittedName>
        <fullName evidence="6">Helix-turn-helix domain-containing protein</fullName>
    </submittedName>
</protein>
<keyword evidence="7" id="KW-1185">Reference proteome</keyword>
<dbReference type="GO" id="GO:0003700">
    <property type="term" value="F:DNA-binding transcription factor activity"/>
    <property type="evidence" value="ECO:0007669"/>
    <property type="project" value="InterPro"/>
</dbReference>
<dbReference type="GO" id="GO:0043565">
    <property type="term" value="F:sequence-specific DNA binding"/>
    <property type="evidence" value="ECO:0007669"/>
    <property type="project" value="InterPro"/>
</dbReference>
<dbReference type="SUPFAM" id="SSF46689">
    <property type="entry name" value="Homeodomain-like"/>
    <property type="match status" value="2"/>
</dbReference>
<dbReference type="Pfam" id="PF17853">
    <property type="entry name" value="GGDEF_2"/>
    <property type="match status" value="1"/>
</dbReference>
<dbReference type="PANTHER" id="PTHR43280:SF10">
    <property type="entry name" value="REGULATORY PROTEIN POCR"/>
    <property type="match status" value="1"/>
</dbReference>
<dbReference type="PROSITE" id="PS01124">
    <property type="entry name" value="HTH_ARAC_FAMILY_2"/>
    <property type="match status" value="1"/>
</dbReference>
<evidence type="ECO:0000313" key="7">
    <source>
        <dbReference type="Proteomes" id="UP000481087"/>
    </source>
</evidence>
<dbReference type="Gene3D" id="1.10.10.60">
    <property type="entry name" value="Homeodomain-like"/>
    <property type="match status" value="2"/>
</dbReference>
<evidence type="ECO:0000313" key="6">
    <source>
        <dbReference type="EMBL" id="MZQ85792.1"/>
    </source>
</evidence>
<dbReference type="SMART" id="SM00342">
    <property type="entry name" value="HTH_ARAC"/>
    <property type="match status" value="1"/>
</dbReference>
<keyword evidence="4" id="KW-0472">Membrane</keyword>
<comment type="caution">
    <text evidence="6">The sequence shown here is derived from an EMBL/GenBank/DDBJ whole genome shotgun (WGS) entry which is preliminary data.</text>
</comment>
<keyword evidence="3" id="KW-0804">Transcription</keyword>
<dbReference type="PANTHER" id="PTHR43280">
    <property type="entry name" value="ARAC-FAMILY TRANSCRIPTIONAL REGULATOR"/>
    <property type="match status" value="1"/>
</dbReference>
<gene>
    <name evidence="6" type="ORF">GQF01_27175</name>
</gene>
<dbReference type="InterPro" id="IPR041522">
    <property type="entry name" value="CdaR_GGDEF"/>
</dbReference>
<accession>A0A6L8V816</accession>
<feature type="transmembrane region" description="Helical" evidence="4">
    <location>
        <begin position="6"/>
        <end position="31"/>
    </location>
</feature>
<dbReference type="InterPro" id="IPR009057">
    <property type="entry name" value="Homeodomain-like_sf"/>
</dbReference>
<reference evidence="6 7" key="1">
    <citation type="submission" date="2019-12" db="EMBL/GenBank/DDBJ databases">
        <title>Paenibacillus sp. nov. sp. isolated from soil.</title>
        <authorList>
            <person name="Kim J."/>
            <person name="Jeong S.E."/>
            <person name="Jung H.S."/>
            <person name="Jeon C.O."/>
        </authorList>
    </citation>
    <scope>NUCLEOTIDE SEQUENCE [LARGE SCALE GENOMIC DNA]</scope>
    <source>
        <strain evidence="6 7">5J-6</strain>
    </source>
</reference>
<evidence type="ECO:0000256" key="4">
    <source>
        <dbReference type="SAM" id="Phobius"/>
    </source>
</evidence>